<keyword evidence="2" id="KW-0732">Signal</keyword>
<evidence type="ECO:0000313" key="4">
    <source>
        <dbReference type="Proteomes" id="UP000678016"/>
    </source>
</evidence>
<feature type="compositionally biased region" description="Basic and acidic residues" evidence="1">
    <location>
        <begin position="363"/>
        <end position="374"/>
    </location>
</feature>
<evidence type="ECO:0000256" key="2">
    <source>
        <dbReference type="SAM" id="SignalP"/>
    </source>
</evidence>
<feature type="signal peptide" evidence="2">
    <location>
        <begin position="1"/>
        <end position="29"/>
    </location>
</feature>
<proteinExistence type="predicted"/>
<feature type="region of interest" description="Disordered" evidence="1">
    <location>
        <begin position="255"/>
        <end position="393"/>
    </location>
</feature>
<evidence type="ECO:0000313" key="3">
    <source>
        <dbReference type="EMBL" id="QUX28072.1"/>
    </source>
</evidence>
<dbReference type="Proteomes" id="UP000678016">
    <property type="component" value="Chromosome"/>
</dbReference>
<dbReference type="RefSeq" id="WP_212641101.1">
    <property type="nucleotide sequence ID" value="NZ_CP074132.1"/>
</dbReference>
<dbReference type="NCBIfam" id="NF033679">
    <property type="entry name" value="DNRLRE_dom"/>
    <property type="match status" value="1"/>
</dbReference>
<protein>
    <submittedName>
        <fullName evidence="3">DNRLRE domain-containing protein</fullName>
    </submittedName>
</protein>
<feature type="compositionally biased region" description="Low complexity" evidence="1">
    <location>
        <begin position="375"/>
        <end position="384"/>
    </location>
</feature>
<gene>
    <name evidence="3" type="ORF">KGD83_22815</name>
</gene>
<name>A0ABX8C3P4_9ACTN</name>
<keyword evidence="4" id="KW-1185">Reference proteome</keyword>
<reference evidence="4" key="1">
    <citation type="submission" date="2021-05" db="EMBL/GenBank/DDBJ databases">
        <title>Direct Submission.</title>
        <authorList>
            <person name="Li K."/>
            <person name="Gao J."/>
        </authorList>
    </citation>
    <scope>NUCLEOTIDE SEQUENCE [LARGE SCALE GENOMIC DNA]</scope>
    <source>
        <strain evidence="4">HDS12</strain>
    </source>
</reference>
<feature type="chain" id="PRO_5046209002" evidence="2">
    <location>
        <begin position="30"/>
        <end position="393"/>
    </location>
</feature>
<feature type="region of interest" description="Disordered" evidence="1">
    <location>
        <begin position="40"/>
        <end position="97"/>
    </location>
</feature>
<accession>A0ABX8C3P4</accession>
<dbReference type="EMBL" id="CP074132">
    <property type="protein sequence ID" value="QUX28072.1"/>
    <property type="molecule type" value="Genomic_DNA"/>
</dbReference>
<organism evidence="3 4">
    <name type="scientific">Nocardiopsis akebiae</name>
    <dbReference type="NCBI Taxonomy" id="2831968"/>
    <lineage>
        <taxon>Bacteria</taxon>
        <taxon>Bacillati</taxon>
        <taxon>Actinomycetota</taxon>
        <taxon>Actinomycetes</taxon>
        <taxon>Streptosporangiales</taxon>
        <taxon>Nocardiopsidaceae</taxon>
        <taxon>Nocardiopsis</taxon>
    </lineage>
</organism>
<sequence length="393" mass="41194">MRRSLTRATAVCAAYALVLVLGAAAPAAADEGVLATADGSAAPGWDGAPGERSGGPRGSHPDAEGTSGPVGPGAASATEGPSGPASPHGERTEVESSAWTYVDRAFPDRPRDGAETASVGTGRLEWDRNYTRRALFRFPVVPGPGAVVESAVLRTEVAWSYDCGSVSFVQLHRVDPFDEGATWNEQPRTRALLDTRGIRGGRSACPVPGGVEFDLTEAYQRAVDAGEPHIHLRLGERDESGTTAWRRFDVEDHPPVLVVDHGTPPSPDATADPNALRSDPEEDAADDGAPAGRAAVHGEGSPEPAPTTRFAQGLDLPGVTAPGARGDHYTRVPGLVSADRLPDGGERIRPRRGRRIGHPTAGDGHRRRDGDTPPRARGPPLAARSETVSVHRS</sequence>
<evidence type="ECO:0000256" key="1">
    <source>
        <dbReference type="SAM" id="MobiDB-lite"/>
    </source>
</evidence>